<evidence type="ECO:0000313" key="2">
    <source>
        <dbReference type="Proteomes" id="UP000789525"/>
    </source>
</evidence>
<dbReference type="Proteomes" id="UP000789525">
    <property type="component" value="Unassembled WGS sequence"/>
</dbReference>
<proteinExistence type="predicted"/>
<organism evidence="1 2">
    <name type="scientific">Acaulospora colombiana</name>
    <dbReference type="NCBI Taxonomy" id="27376"/>
    <lineage>
        <taxon>Eukaryota</taxon>
        <taxon>Fungi</taxon>
        <taxon>Fungi incertae sedis</taxon>
        <taxon>Mucoromycota</taxon>
        <taxon>Glomeromycotina</taxon>
        <taxon>Glomeromycetes</taxon>
        <taxon>Diversisporales</taxon>
        <taxon>Acaulosporaceae</taxon>
        <taxon>Acaulospora</taxon>
    </lineage>
</organism>
<sequence length="180" mass="20733">MNFTDTVKELLDAKARDPNYNSSWAALCGGLFQAEDHNLSTLDDMSVHLYQCILSCVSSEVSKDSRFEKGILERPFYLALVEMLRNCFENGGEFPDDIKHSKLFMLENINLSRLEEIEKEMKRILDLWNGFPNVLESLHKNTLRDFLFKFLTPRDLNTFLGLRTTVGSATQLPPSLFDWS</sequence>
<name>A0ACA9KY25_9GLOM</name>
<reference evidence="1" key="1">
    <citation type="submission" date="2021-06" db="EMBL/GenBank/DDBJ databases">
        <authorList>
            <person name="Kallberg Y."/>
            <person name="Tangrot J."/>
            <person name="Rosling A."/>
        </authorList>
    </citation>
    <scope>NUCLEOTIDE SEQUENCE</scope>
    <source>
        <strain evidence="1">CL356</strain>
    </source>
</reference>
<evidence type="ECO:0000313" key="1">
    <source>
        <dbReference type="EMBL" id="CAG8499664.1"/>
    </source>
</evidence>
<accession>A0ACA9KY25</accession>
<comment type="caution">
    <text evidence="1">The sequence shown here is derived from an EMBL/GenBank/DDBJ whole genome shotgun (WGS) entry which is preliminary data.</text>
</comment>
<gene>
    <name evidence="1" type="ORF">ACOLOM_LOCUS2740</name>
</gene>
<keyword evidence="2" id="KW-1185">Reference proteome</keyword>
<protein>
    <submittedName>
        <fullName evidence="1">13203_t:CDS:1</fullName>
    </submittedName>
</protein>
<dbReference type="EMBL" id="CAJVPT010003736">
    <property type="protein sequence ID" value="CAG8499664.1"/>
    <property type="molecule type" value="Genomic_DNA"/>
</dbReference>